<dbReference type="Gene3D" id="1.20.120.1780">
    <property type="entry name" value="UbiA prenyltransferase"/>
    <property type="match status" value="1"/>
</dbReference>
<feature type="transmembrane region" description="Helical" evidence="6">
    <location>
        <begin position="206"/>
        <end position="222"/>
    </location>
</feature>
<keyword evidence="8" id="KW-1185">Reference proteome</keyword>
<sequence length="285" mass="32278">MTRAFRPINLLVIACVCIAFQVVSFKIQQSQFQLTTEFLVYILVALFIGAGGYLINGFYDQKIDGYNLPEYSFPFERNQVILIYSLLNILPITLGLFFLDISALIGFILLPILLLWAYSAWLKALPIIGNGIVAFIALWLPIGLLYVNGSSELLGNDLYAEFVMLMLGEIFLITFAREIIKDIEDVEGDKKYHCKTLPVRLGEKKAAYVASFFLFWSALLWFGTVKKHLAELNLLTLLFCIFTFVIVIISFVSLWRSTSWKNRAKQSSLLLKVGMLVALTTLISI</sequence>
<feature type="transmembrane region" description="Helical" evidence="6">
    <location>
        <begin position="128"/>
        <end position="146"/>
    </location>
</feature>
<accession>A0A916NRA9</accession>
<evidence type="ECO:0000313" key="7">
    <source>
        <dbReference type="EMBL" id="CAG5080732.1"/>
    </source>
</evidence>
<gene>
    <name evidence="7" type="ORF">CRYO30217_01430</name>
</gene>
<proteinExistence type="predicted"/>
<keyword evidence="5 6" id="KW-0472">Membrane</keyword>
<dbReference type="Proteomes" id="UP000683507">
    <property type="component" value="Chromosome"/>
</dbReference>
<feature type="transmembrane region" description="Helical" evidence="6">
    <location>
        <begin position="158"/>
        <end position="176"/>
    </location>
</feature>
<evidence type="ECO:0000256" key="2">
    <source>
        <dbReference type="ARBA" id="ARBA00022475"/>
    </source>
</evidence>
<evidence type="ECO:0000256" key="3">
    <source>
        <dbReference type="ARBA" id="ARBA00022692"/>
    </source>
</evidence>
<dbReference type="GO" id="GO:0016020">
    <property type="term" value="C:membrane"/>
    <property type="evidence" value="ECO:0007669"/>
    <property type="project" value="UniProtKB-SubCell"/>
</dbReference>
<dbReference type="PANTHER" id="PTHR42723">
    <property type="entry name" value="CHLOROPHYLL SYNTHASE"/>
    <property type="match status" value="1"/>
</dbReference>
<dbReference type="PANTHER" id="PTHR42723:SF1">
    <property type="entry name" value="CHLOROPHYLL SYNTHASE, CHLOROPLASTIC"/>
    <property type="match status" value="1"/>
</dbReference>
<dbReference type="KEGG" id="ptan:CRYO30217_01430"/>
<dbReference type="Gene3D" id="1.10.357.140">
    <property type="entry name" value="UbiA prenyltransferase"/>
    <property type="match status" value="1"/>
</dbReference>
<feature type="transmembrane region" description="Helical" evidence="6">
    <location>
        <begin position="80"/>
        <end position="98"/>
    </location>
</feature>
<evidence type="ECO:0000256" key="1">
    <source>
        <dbReference type="ARBA" id="ARBA00004141"/>
    </source>
</evidence>
<name>A0A916NRA9_9FLAO</name>
<dbReference type="InterPro" id="IPR050475">
    <property type="entry name" value="Prenyltransferase_related"/>
</dbReference>
<evidence type="ECO:0000256" key="5">
    <source>
        <dbReference type="ARBA" id="ARBA00023136"/>
    </source>
</evidence>
<keyword evidence="2" id="KW-1003">Cell membrane</keyword>
<keyword evidence="4 6" id="KW-1133">Transmembrane helix</keyword>
<reference evidence="7" key="1">
    <citation type="submission" date="2021-04" db="EMBL/GenBank/DDBJ databases">
        <authorList>
            <person name="Rodrigo-Torres L."/>
            <person name="Arahal R. D."/>
            <person name="Lucena T."/>
        </authorList>
    </citation>
    <scope>NUCLEOTIDE SEQUENCE</scope>
    <source>
        <strain evidence="7">AS29M-1</strain>
    </source>
</reference>
<evidence type="ECO:0000256" key="6">
    <source>
        <dbReference type="SAM" id="Phobius"/>
    </source>
</evidence>
<feature type="transmembrane region" description="Helical" evidence="6">
    <location>
        <begin position="104"/>
        <end position="121"/>
    </location>
</feature>
<feature type="transmembrane region" description="Helical" evidence="6">
    <location>
        <begin position="40"/>
        <end position="59"/>
    </location>
</feature>
<protein>
    <recommendedName>
        <fullName evidence="9">Prenyltransferase</fullName>
    </recommendedName>
</protein>
<organism evidence="7 8">
    <name type="scientific">Parvicella tangerina</name>
    <dbReference type="NCBI Taxonomy" id="2829795"/>
    <lineage>
        <taxon>Bacteria</taxon>
        <taxon>Pseudomonadati</taxon>
        <taxon>Bacteroidota</taxon>
        <taxon>Flavobacteriia</taxon>
        <taxon>Flavobacteriales</taxon>
        <taxon>Parvicellaceae</taxon>
        <taxon>Parvicella</taxon>
    </lineage>
</organism>
<dbReference type="RefSeq" id="WP_258541631.1">
    <property type="nucleotide sequence ID" value="NZ_OU015584.1"/>
</dbReference>
<feature type="transmembrane region" description="Helical" evidence="6">
    <location>
        <begin position="234"/>
        <end position="255"/>
    </location>
</feature>
<keyword evidence="3 6" id="KW-0812">Transmembrane</keyword>
<evidence type="ECO:0000313" key="8">
    <source>
        <dbReference type="Proteomes" id="UP000683507"/>
    </source>
</evidence>
<dbReference type="GO" id="GO:0016765">
    <property type="term" value="F:transferase activity, transferring alkyl or aryl (other than methyl) groups"/>
    <property type="evidence" value="ECO:0007669"/>
    <property type="project" value="InterPro"/>
</dbReference>
<evidence type="ECO:0000256" key="4">
    <source>
        <dbReference type="ARBA" id="ARBA00022989"/>
    </source>
</evidence>
<dbReference type="EMBL" id="OU015584">
    <property type="protein sequence ID" value="CAG5080732.1"/>
    <property type="molecule type" value="Genomic_DNA"/>
</dbReference>
<evidence type="ECO:0008006" key="9">
    <source>
        <dbReference type="Google" id="ProtNLM"/>
    </source>
</evidence>
<comment type="subcellular location">
    <subcellularLocation>
        <location evidence="1">Membrane</location>
        <topology evidence="1">Multi-pass membrane protein</topology>
    </subcellularLocation>
</comment>
<dbReference type="InterPro" id="IPR044878">
    <property type="entry name" value="UbiA_sf"/>
</dbReference>
<dbReference type="Pfam" id="PF01040">
    <property type="entry name" value="UbiA"/>
    <property type="match status" value="1"/>
</dbReference>
<dbReference type="InterPro" id="IPR000537">
    <property type="entry name" value="UbiA_prenyltransferase"/>
</dbReference>
<dbReference type="AlphaFoldDB" id="A0A916NRA9"/>